<evidence type="ECO:0000256" key="1">
    <source>
        <dbReference type="SAM" id="MobiDB-lite"/>
    </source>
</evidence>
<proteinExistence type="predicted"/>
<evidence type="ECO:0000256" key="2">
    <source>
        <dbReference type="SAM" id="SignalP"/>
    </source>
</evidence>
<accession>A0A1H6H693</accession>
<sequence>MKKHLLLGILMSPLVYHAQVGISTTTPQKTLHVNGSLQVTSEVSVGGTGNTAGNAGTSGQVLTSGGPGAAPTWTTVKGTIFSAEYAQGTSPLVIPQGTSADVPGVTVTVTVPAGVTRTYMFSILGYALNPSIKETQGAFQLFQDGVKISSAYTSMVSGSTLNSLPSPVTFLKSVTLTAGTYTFKVRYAAWFGDQTVNYVPTNYGGYNNDPEAMLTKMQVLIYNN</sequence>
<dbReference type="EMBL" id="FNWQ01000001">
    <property type="protein sequence ID" value="SEH29513.1"/>
    <property type="molecule type" value="Genomic_DNA"/>
</dbReference>
<dbReference type="OrthoDB" id="1274677at2"/>
<dbReference type="AlphaFoldDB" id="A0A1H6H693"/>
<reference evidence="3 4" key="1">
    <citation type="submission" date="2016-10" db="EMBL/GenBank/DDBJ databases">
        <authorList>
            <person name="de Groot N.N."/>
        </authorList>
    </citation>
    <scope>NUCLEOTIDE SEQUENCE [LARGE SCALE GENOMIC DNA]</scope>
    <source>
        <strain evidence="3 4">DSM 23031</strain>
    </source>
</reference>
<evidence type="ECO:0000313" key="4">
    <source>
        <dbReference type="Proteomes" id="UP000198561"/>
    </source>
</evidence>
<organism evidence="3 4">
    <name type="scientific">Chryseobacterium culicis</name>
    <dbReference type="NCBI Taxonomy" id="680127"/>
    <lineage>
        <taxon>Bacteria</taxon>
        <taxon>Pseudomonadati</taxon>
        <taxon>Bacteroidota</taxon>
        <taxon>Flavobacteriia</taxon>
        <taxon>Flavobacteriales</taxon>
        <taxon>Weeksellaceae</taxon>
        <taxon>Chryseobacterium group</taxon>
        <taxon>Chryseobacterium</taxon>
    </lineage>
</organism>
<protein>
    <submittedName>
        <fullName evidence="3">Uncharacterized protein</fullName>
    </submittedName>
</protein>
<feature type="region of interest" description="Disordered" evidence="1">
    <location>
        <begin position="48"/>
        <end position="68"/>
    </location>
</feature>
<dbReference type="Proteomes" id="UP000198561">
    <property type="component" value="Unassembled WGS sequence"/>
</dbReference>
<evidence type="ECO:0000313" key="3">
    <source>
        <dbReference type="EMBL" id="SEH29513.1"/>
    </source>
</evidence>
<keyword evidence="2" id="KW-0732">Signal</keyword>
<dbReference type="RefSeq" id="WP_139265693.1">
    <property type="nucleotide sequence ID" value="NZ_FNWQ01000001.1"/>
</dbReference>
<feature type="chain" id="PRO_5011651056" evidence="2">
    <location>
        <begin position="19"/>
        <end position="224"/>
    </location>
</feature>
<gene>
    <name evidence="3" type="ORF">SAMN05421593_1067</name>
</gene>
<name>A0A1H6H693_CHRCI</name>
<feature type="signal peptide" evidence="2">
    <location>
        <begin position="1"/>
        <end position="18"/>
    </location>
</feature>